<evidence type="ECO:0000256" key="1">
    <source>
        <dbReference type="SAM" id="SignalP"/>
    </source>
</evidence>
<evidence type="ECO:0008006" key="4">
    <source>
        <dbReference type="Google" id="ProtNLM"/>
    </source>
</evidence>
<dbReference type="Gene3D" id="3.40.190.10">
    <property type="entry name" value="Periplasmic binding protein-like II"/>
    <property type="match status" value="2"/>
</dbReference>
<name>A0ABW5DSD6_9PROT</name>
<evidence type="ECO:0000313" key="2">
    <source>
        <dbReference type="EMBL" id="MFD2263538.1"/>
    </source>
</evidence>
<feature type="chain" id="PRO_5045064806" description="TIGR02285 family protein" evidence="1">
    <location>
        <begin position="27"/>
        <end position="291"/>
    </location>
</feature>
<comment type="caution">
    <text evidence="2">The sequence shown here is derived from an EMBL/GenBank/DDBJ whole genome shotgun (WGS) entry which is preliminary data.</text>
</comment>
<protein>
    <recommendedName>
        <fullName evidence="4">TIGR02285 family protein</fullName>
    </recommendedName>
</protein>
<sequence>MKINVRRGLFKCALLVALLAVSPQIAAEALPEITWIVPVFPPATIATAGGSVGGLGYADRALALVIQRTPEFDHKIQRVNLARFVLLAEKQDGICNPALLMTPDREQILVFSDPAYPTLGHRLITTAKGAEKIRPLLSKNGALKLDDLEALPDLMIGHGRTRVFGVEIDAFLRRMDERRLTYDVNSTSTAIRMLSLQRIDYTFATPVEAGYYLQQDDQSADTMLTSFAVEGVPHLMEGRFACSKGPIGHEMIARINALIPTAEFKKSWWPAYEGWLDENARRDATALVPTH</sequence>
<reference evidence="3" key="1">
    <citation type="journal article" date="2019" name="Int. J. Syst. Evol. Microbiol.">
        <title>The Global Catalogue of Microorganisms (GCM) 10K type strain sequencing project: providing services to taxonomists for standard genome sequencing and annotation.</title>
        <authorList>
            <consortium name="The Broad Institute Genomics Platform"/>
            <consortium name="The Broad Institute Genome Sequencing Center for Infectious Disease"/>
            <person name="Wu L."/>
            <person name="Ma J."/>
        </authorList>
    </citation>
    <scope>NUCLEOTIDE SEQUENCE [LARGE SCALE GENOMIC DNA]</scope>
    <source>
        <strain evidence="3">CGMCC 1.19062</strain>
    </source>
</reference>
<organism evidence="2 3">
    <name type="scientific">Lacibacterium aquatile</name>
    <dbReference type="NCBI Taxonomy" id="1168082"/>
    <lineage>
        <taxon>Bacteria</taxon>
        <taxon>Pseudomonadati</taxon>
        <taxon>Pseudomonadota</taxon>
        <taxon>Alphaproteobacteria</taxon>
        <taxon>Rhodospirillales</taxon>
        <taxon>Rhodospirillaceae</taxon>
    </lineage>
</organism>
<gene>
    <name evidence="2" type="ORF">ACFSM5_11615</name>
</gene>
<dbReference type="Proteomes" id="UP001597295">
    <property type="component" value="Unassembled WGS sequence"/>
</dbReference>
<dbReference type="SUPFAM" id="SSF53850">
    <property type="entry name" value="Periplasmic binding protein-like II"/>
    <property type="match status" value="1"/>
</dbReference>
<keyword evidence="3" id="KW-1185">Reference proteome</keyword>
<evidence type="ECO:0000313" key="3">
    <source>
        <dbReference type="Proteomes" id="UP001597295"/>
    </source>
</evidence>
<feature type="signal peptide" evidence="1">
    <location>
        <begin position="1"/>
        <end position="26"/>
    </location>
</feature>
<accession>A0ABW5DSD6</accession>
<dbReference type="EMBL" id="JBHUIP010000012">
    <property type="protein sequence ID" value="MFD2263538.1"/>
    <property type="molecule type" value="Genomic_DNA"/>
</dbReference>
<proteinExistence type="predicted"/>
<dbReference type="RefSeq" id="WP_379876559.1">
    <property type="nucleotide sequence ID" value="NZ_JBHUIP010000012.1"/>
</dbReference>
<keyword evidence="1" id="KW-0732">Signal</keyword>